<sequence length="439" mass="46703">MARRSRSSGAAVRPTVRGWGFLAVALAFIVASTLIDRREGLYVGFFLLTLVLVSAVLVWMVRPRVQVRRRFAEPAVAVGELATVRVVIEATGSARGLNRWAEQLPAGFGEQGGDLWSAGADARRFGGMVEYRVRAPKRGRYPIGPLWLGYGDPLGLAVALRPAGEVSTLTVTPRVTVLDQPGVLTASGEGGRHQLYAPSNPRADELIAREYRAGDPLRRVHWRQTARRGELMVRQEEQQGDPEACVVLDTTVAPRAASNGLSAGASTSAAEAEFERAVEAAASIALRLLADGFAVTVIETATALEREGDRVAPRVRHYSPGSAPSLLMDLADVRRVIATDDDDVWSGVDGHLRSLGGMLPVFCVLTGTGTASSTHLTAVKGAADPAVAMVAAEQSVSATALRDSLLTNGWRAAHLPAGRPLDDAWRQIAVGGTDREGAR</sequence>
<dbReference type="PANTHER" id="PTHR34351">
    <property type="entry name" value="SLR1927 PROTEIN-RELATED"/>
    <property type="match status" value="1"/>
</dbReference>
<evidence type="ECO:0000259" key="2">
    <source>
        <dbReference type="Pfam" id="PF01882"/>
    </source>
</evidence>
<protein>
    <submittedName>
        <fullName evidence="3">Uncharacterized conserved protein, DUF58 family, contains vWF domain</fullName>
    </submittedName>
</protein>
<accession>A0A1T5J6T6</accession>
<organism evidence="3 4">
    <name type="scientific">Okibacterium fritillariae</name>
    <dbReference type="NCBI Taxonomy" id="123320"/>
    <lineage>
        <taxon>Bacteria</taxon>
        <taxon>Bacillati</taxon>
        <taxon>Actinomycetota</taxon>
        <taxon>Actinomycetes</taxon>
        <taxon>Micrococcales</taxon>
        <taxon>Microbacteriaceae</taxon>
        <taxon>Okibacterium</taxon>
    </lineage>
</organism>
<reference evidence="3 4" key="1">
    <citation type="submission" date="2017-02" db="EMBL/GenBank/DDBJ databases">
        <authorList>
            <person name="Peterson S.W."/>
        </authorList>
    </citation>
    <scope>NUCLEOTIDE SEQUENCE [LARGE SCALE GENOMIC DNA]</scope>
    <source>
        <strain evidence="3 4">VKM Ac-2059</strain>
    </source>
</reference>
<dbReference type="Proteomes" id="UP000190857">
    <property type="component" value="Unassembled WGS sequence"/>
</dbReference>
<keyword evidence="1" id="KW-0812">Transmembrane</keyword>
<feature type="domain" description="DUF58" evidence="2">
    <location>
        <begin position="208"/>
        <end position="299"/>
    </location>
</feature>
<dbReference type="InterPro" id="IPR002881">
    <property type="entry name" value="DUF58"/>
</dbReference>
<keyword evidence="4" id="KW-1185">Reference proteome</keyword>
<feature type="transmembrane region" description="Helical" evidence="1">
    <location>
        <begin position="41"/>
        <end position="61"/>
    </location>
</feature>
<gene>
    <name evidence="3" type="ORF">SAMN06309945_1266</name>
</gene>
<feature type="transmembrane region" description="Helical" evidence="1">
    <location>
        <begin position="16"/>
        <end position="35"/>
    </location>
</feature>
<name>A0A1T5J6T6_9MICO</name>
<proteinExistence type="predicted"/>
<dbReference type="STRING" id="123320.SAMN06309945_1266"/>
<evidence type="ECO:0000313" key="3">
    <source>
        <dbReference type="EMBL" id="SKC46943.1"/>
    </source>
</evidence>
<dbReference type="PANTHER" id="PTHR34351:SF1">
    <property type="entry name" value="SLR1927 PROTEIN"/>
    <property type="match status" value="1"/>
</dbReference>
<dbReference type="Pfam" id="PF01882">
    <property type="entry name" value="DUF58"/>
    <property type="match status" value="1"/>
</dbReference>
<keyword evidence="1" id="KW-1133">Transmembrane helix</keyword>
<dbReference type="AlphaFoldDB" id="A0A1T5J6T6"/>
<dbReference type="RefSeq" id="WP_079727338.1">
    <property type="nucleotide sequence ID" value="NZ_FUZP01000001.1"/>
</dbReference>
<evidence type="ECO:0000313" key="4">
    <source>
        <dbReference type="Proteomes" id="UP000190857"/>
    </source>
</evidence>
<evidence type="ECO:0000256" key="1">
    <source>
        <dbReference type="SAM" id="Phobius"/>
    </source>
</evidence>
<dbReference type="OrthoDB" id="9812729at2"/>
<dbReference type="EMBL" id="FUZP01000001">
    <property type="protein sequence ID" value="SKC46943.1"/>
    <property type="molecule type" value="Genomic_DNA"/>
</dbReference>
<keyword evidence="1" id="KW-0472">Membrane</keyword>